<organism evidence="3 4">
    <name type="scientific">Glycomyces artemisiae</name>
    <dbReference type="NCBI Taxonomy" id="1076443"/>
    <lineage>
        <taxon>Bacteria</taxon>
        <taxon>Bacillati</taxon>
        <taxon>Actinomycetota</taxon>
        <taxon>Actinomycetes</taxon>
        <taxon>Glycomycetales</taxon>
        <taxon>Glycomycetaceae</taxon>
        <taxon>Glycomyces</taxon>
    </lineage>
</organism>
<keyword evidence="2" id="KW-0812">Transmembrane</keyword>
<name>A0A850BYG9_9ACTN</name>
<dbReference type="Proteomes" id="UP000574690">
    <property type="component" value="Unassembled WGS sequence"/>
</dbReference>
<feature type="transmembrane region" description="Helical" evidence="2">
    <location>
        <begin position="125"/>
        <end position="143"/>
    </location>
</feature>
<accession>A0A850BYG9</accession>
<feature type="transmembrane region" description="Helical" evidence="2">
    <location>
        <begin position="155"/>
        <end position="175"/>
    </location>
</feature>
<feature type="compositionally biased region" description="Pro residues" evidence="1">
    <location>
        <begin position="1"/>
        <end position="15"/>
    </location>
</feature>
<evidence type="ECO:0000313" key="4">
    <source>
        <dbReference type="Proteomes" id="UP000574690"/>
    </source>
</evidence>
<keyword evidence="2" id="KW-0472">Membrane</keyword>
<gene>
    <name evidence="3" type="ORF">HOQ43_01995</name>
</gene>
<evidence type="ECO:0000256" key="2">
    <source>
        <dbReference type="SAM" id="Phobius"/>
    </source>
</evidence>
<dbReference type="AlphaFoldDB" id="A0A850BYG9"/>
<dbReference type="EMBL" id="JABFXE010000084">
    <property type="protein sequence ID" value="NUQ87225.1"/>
    <property type="molecule type" value="Genomic_DNA"/>
</dbReference>
<comment type="caution">
    <text evidence="3">The sequence shown here is derived from an EMBL/GenBank/DDBJ whole genome shotgun (WGS) entry which is preliminary data.</text>
</comment>
<evidence type="ECO:0000313" key="3">
    <source>
        <dbReference type="EMBL" id="NUQ87225.1"/>
    </source>
</evidence>
<protein>
    <submittedName>
        <fullName evidence="3">Uncharacterized protein</fullName>
    </submittedName>
</protein>
<keyword evidence="2" id="KW-1133">Transmembrane helix</keyword>
<reference evidence="3 4" key="1">
    <citation type="submission" date="2020-05" db="EMBL/GenBank/DDBJ databases">
        <title>DNA-SIP metagenomic assembled genomes.</title>
        <authorList>
            <person name="Yu J."/>
        </authorList>
    </citation>
    <scope>NUCLEOTIDE SEQUENCE [LARGE SCALE GENOMIC DNA]</scope>
    <source>
        <strain evidence="3">Bin5.27</strain>
    </source>
</reference>
<feature type="transmembrane region" description="Helical" evidence="2">
    <location>
        <begin position="89"/>
        <end position="113"/>
    </location>
</feature>
<sequence>MTDPSQPQPEPPGPQWHPQQPRQYPPPPGYGYGLPPGPPRMPGVTLTAVILLWVGFATGICNAAVALGSFGIIRFALGMELAELGVVDLVAAGAGVVLNLAFLVLRPVFAVLIGRRSASARKGAVIAEYVYFGVSAVLLFWSMQSQFDASGESMHVSLDCTGVIAPILIIAFLEASRSKWWCSRRGGGPVS</sequence>
<evidence type="ECO:0000256" key="1">
    <source>
        <dbReference type="SAM" id="MobiDB-lite"/>
    </source>
</evidence>
<proteinExistence type="predicted"/>
<feature type="transmembrane region" description="Helical" evidence="2">
    <location>
        <begin position="50"/>
        <end position="77"/>
    </location>
</feature>
<feature type="compositionally biased region" description="Pro residues" evidence="1">
    <location>
        <begin position="23"/>
        <end position="32"/>
    </location>
</feature>
<feature type="region of interest" description="Disordered" evidence="1">
    <location>
        <begin position="1"/>
        <end position="32"/>
    </location>
</feature>